<gene>
    <name evidence="2" type="ORF">ALP78_02103</name>
</gene>
<dbReference type="InterPro" id="IPR011008">
    <property type="entry name" value="Dimeric_a/b-barrel"/>
</dbReference>
<reference evidence="2 3" key="1">
    <citation type="submission" date="2018-08" db="EMBL/GenBank/DDBJ databases">
        <title>Recombination of ecologically and evolutionarily significant loci maintains genetic cohesion in the Pseudomonas syringae species complex.</title>
        <authorList>
            <person name="Dillon M."/>
            <person name="Thakur S."/>
            <person name="Almeida R.N.D."/>
            <person name="Weir B.S."/>
            <person name="Guttman D.S."/>
        </authorList>
    </citation>
    <scope>NUCLEOTIDE SEQUENCE [LARGE SCALE GENOMIC DNA]</scope>
    <source>
        <strain evidence="2 3">ICMP 4996</strain>
    </source>
</reference>
<dbReference type="EMBL" id="RBSD01000106">
    <property type="protein sequence ID" value="RMR86250.1"/>
    <property type="molecule type" value="Genomic_DNA"/>
</dbReference>
<name>A0A3M4YC06_9PSED</name>
<dbReference type="Pfam" id="PF03992">
    <property type="entry name" value="ABM"/>
    <property type="match status" value="1"/>
</dbReference>
<comment type="caution">
    <text evidence="2">The sequence shown here is derived from an EMBL/GenBank/DDBJ whole genome shotgun (WGS) entry which is preliminary data.</text>
</comment>
<dbReference type="SUPFAM" id="SSF54909">
    <property type="entry name" value="Dimeric alpha+beta barrel"/>
    <property type="match status" value="1"/>
</dbReference>
<evidence type="ECO:0000259" key="1">
    <source>
        <dbReference type="Pfam" id="PF03992"/>
    </source>
</evidence>
<sequence length="65" mass="7140">MLVNAVSTLQIEGLPGMSTQLEKMLSALVPSLGELPGCLSYDYAQTLIRPQDWIVMGRWSSQLAM</sequence>
<organism evidence="2 3">
    <name type="scientific">Pseudomonas coronafaciens pv. striafaciens</name>
    <dbReference type="NCBI Taxonomy" id="235276"/>
    <lineage>
        <taxon>Bacteria</taxon>
        <taxon>Pseudomonadati</taxon>
        <taxon>Pseudomonadota</taxon>
        <taxon>Gammaproteobacteria</taxon>
        <taxon>Pseudomonadales</taxon>
        <taxon>Pseudomonadaceae</taxon>
        <taxon>Pseudomonas</taxon>
        <taxon>Pseudomonas coronafaciens</taxon>
    </lineage>
</organism>
<dbReference type="AlphaFoldDB" id="A0A3M4YC06"/>
<dbReference type="RefSeq" id="WP_122335844.1">
    <property type="nucleotide sequence ID" value="NZ_RBSD01000106.1"/>
</dbReference>
<evidence type="ECO:0000313" key="3">
    <source>
        <dbReference type="Proteomes" id="UP000268004"/>
    </source>
</evidence>
<dbReference type="InterPro" id="IPR007138">
    <property type="entry name" value="ABM_dom"/>
</dbReference>
<evidence type="ECO:0000313" key="2">
    <source>
        <dbReference type="EMBL" id="RMR86250.1"/>
    </source>
</evidence>
<protein>
    <recommendedName>
        <fullName evidence="1">ABM domain-containing protein</fullName>
    </recommendedName>
</protein>
<proteinExistence type="predicted"/>
<feature type="domain" description="ABM" evidence="1">
    <location>
        <begin position="10"/>
        <end position="64"/>
    </location>
</feature>
<accession>A0A3M4YC06</accession>
<dbReference type="Gene3D" id="3.30.70.100">
    <property type="match status" value="1"/>
</dbReference>
<dbReference type="Proteomes" id="UP000268004">
    <property type="component" value="Unassembled WGS sequence"/>
</dbReference>